<organism evidence="2 3">
    <name type="scientific">Paraburkholderia lacunae</name>
    <dbReference type="NCBI Taxonomy" id="2211104"/>
    <lineage>
        <taxon>Bacteria</taxon>
        <taxon>Pseudomonadati</taxon>
        <taxon>Pseudomonadota</taxon>
        <taxon>Betaproteobacteria</taxon>
        <taxon>Burkholderiales</taxon>
        <taxon>Burkholderiaceae</taxon>
        <taxon>Paraburkholderia</taxon>
    </lineage>
</organism>
<gene>
    <name evidence="2" type="ORF">DLM46_06370</name>
</gene>
<dbReference type="InterPro" id="IPR011051">
    <property type="entry name" value="RmlC_Cupin_sf"/>
</dbReference>
<comment type="caution">
    <text evidence="2">The sequence shown here is derived from an EMBL/GenBank/DDBJ whole genome shotgun (WGS) entry which is preliminary data.</text>
</comment>
<protein>
    <recommendedName>
        <fullName evidence="1">(S)-ureidoglycine aminohydrolase cupin domain-containing protein</fullName>
    </recommendedName>
</protein>
<dbReference type="Proteomes" id="UP000254875">
    <property type="component" value="Unassembled WGS sequence"/>
</dbReference>
<dbReference type="OrthoDB" id="116921at2"/>
<keyword evidence="3" id="KW-1185">Reference proteome</keyword>
<evidence type="ECO:0000313" key="3">
    <source>
        <dbReference type="Proteomes" id="UP000254875"/>
    </source>
</evidence>
<dbReference type="InterPro" id="IPR010424">
    <property type="entry name" value="EutQ"/>
</dbReference>
<dbReference type="PANTHER" id="PTHR36169:SF1">
    <property type="entry name" value="ACETATE KINASE EUTQ"/>
    <property type="match status" value="1"/>
</dbReference>
<dbReference type="Gene3D" id="2.60.120.10">
    <property type="entry name" value="Jelly Rolls"/>
    <property type="match status" value="1"/>
</dbReference>
<dbReference type="AlphaFoldDB" id="A0A370NE10"/>
<sequence length="111" mass="12099">MTIRVFQAVTQQQLTDLKIPETTAFLDDLGSSGNPQAPIAAGLFRMGQGEAMPYTYEFDEFKLVLEGEMTVTEEAGTVHELKAGDLIQFSAGAKVKFSSRSSGLAFYVAQR</sequence>
<feature type="domain" description="(S)-ureidoglycine aminohydrolase cupin" evidence="1">
    <location>
        <begin position="41"/>
        <end position="97"/>
    </location>
</feature>
<name>A0A370NE10_9BURK</name>
<evidence type="ECO:0000313" key="2">
    <source>
        <dbReference type="EMBL" id="RDK03831.1"/>
    </source>
</evidence>
<proteinExistence type="predicted"/>
<reference evidence="3" key="1">
    <citation type="submission" date="2018-05" db="EMBL/GenBank/DDBJ databases">
        <authorList>
            <person name="Feng T."/>
        </authorList>
    </citation>
    <scope>NUCLEOTIDE SEQUENCE [LARGE SCALE GENOMIC DNA]</scope>
    <source>
        <strain evidence="3">S27</strain>
    </source>
</reference>
<dbReference type="SUPFAM" id="SSF51182">
    <property type="entry name" value="RmlC-like cupins"/>
    <property type="match status" value="1"/>
</dbReference>
<evidence type="ECO:0000259" key="1">
    <source>
        <dbReference type="Pfam" id="PF05899"/>
    </source>
</evidence>
<dbReference type="RefSeq" id="WP_115099907.1">
    <property type="nucleotide sequence ID" value="NZ_QHKS01000003.1"/>
</dbReference>
<dbReference type="InterPro" id="IPR014710">
    <property type="entry name" value="RmlC-like_jellyroll"/>
</dbReference>
<dbReference type="EMBL" id="QHKS01000003">
    <property type="protein sequence ID" value="RDK03831.1"/>
    <property type="molecule type" value="Genomic_DNA"/>
</dbReference>
<dbReference type="PANTHER" id="PTHR36169">
    <property type="entry name" value="ETHANOLAMINE UTILIZATION PROTEIN EUTQ"/>
    <property type="match status" value="1"/>
</dbReference>
<dbReference type="Pfam" id="PF05899">
    <property type="entry name" value="Cupin_3"/>
    <property type="match status" value="1"/>
</dbReference>
<accession>A0A370NE10</accession>
<dbReference type="InterPro" id="IPR008579">
    <property type="entry name" value="UGlyAH_Cupin_dom"/>
</dbReference>